<protein>
    <recommendedName>
        <fullName evidence="4">Response regulatory domain-containing protein</fullName>
    </recommendedName>
</protein>
<evidence type="ECO:0000256" key="3">
    <source>
        <dbReference type="PROSITE-ProRule" id="PRU00339"/>
    </source>
</evidence>
<dbReference type="InterPro" id="IPR019734">
    <property type="entry name" value="TPR_rpt"/>
</dbReference>
<name>A0A6P1ZQ40_9BACT</name>
<dbReference type="RefSeq" id="WP_144233664.1">
    <property type="nucleotide sequence ID" value="NZ_QMIF01000001.1"/>
</dbReference>
<dbReference type="Pfam" id="PF00072">
    <property type="entry name" value="Response_reg"/>
    <property type="match status" value="1"/>
</dbReference>
<evidence type="ECO:0000313" key="5">
    <source>
        <dbReference type="EMBL" id="TVM36627.1"/>
    </source>
</evidence>
<dbReference type="SUPFAM" id="SSF52172">
    <property type="entry name" value="CheY-like"/>
    <property type="match status" value="1"/>
</dbReference>
<dbReference type="InterPro" id="IPR011990">
    <property type="entry name" value="TPR-like_helical_dom_sf"/>
</dbReference>
<dbReference type="InterPro" id="IPR050595">
    <property type="entry name" value="Bact_response_regulator"/>
</dbReference>
<dbReference type="PROSITE" id="PS50005">
    <property type="entry name" value="TPR"/>
    <property type="match status" value="1"/>
</dbReference>
<dbReference type="SMART" id="SM00448">
    <property type="entry name" value="REC"/>
    <property type="match status" value="1"/>
</dbReference>
<evidence type="ECO:0000259" key="4">
    <source>
        <dbReference type="PROSITE" id="PS50110"/>
    </source>
</evidence>
<sequence>MEHAISHPAFVRRRQDSSHSHAAVCRWDSSCIDDLDPADIAGTRFLVVSASQYHARTDRRLLIRLGAVDVSYESSGVRAARRVVSGKVDCVILDGSLSDMSGLEFVRLIRLHPRTALMPVILASMENDRSAVMEALASGISGYLIRPYSMVGLARQIGRILETPAREIEEGMGVSRAAFKEALARYKTAPAAAASQSAQAPDTIETLLAEVDELLRVNALDAAYEALNPLVRAKDALVRGEAHLRLADIYRRKANPAMRKDSLAQAGACFQDAGDLERAAECFAMLQELNPSEPSPDELTARNCLRNRDYRGAARIYARMLAVTEPDAVSRSISRACMFTADPVTNARLVCNELGVLRGEESEDIYKKIVGPPSRKVEELPEYEERARGVVAEVFAVARYTMRAYRGGSNPGVSHAPELLKIGA</sequence>
<dbReference type="PANTHER" id="PTHR44591">
    <property type="entry name" value="STRESS RESPONSE REGULATOR PROTEIN 1"/>
    <property type="match status" value="1"/>
</dbReference>
<dbReference type="Gene3D" id="1.25.40.10">
    <property type="entry name" value="Tetratricopeptide repeat domain"/>
    <property type="match status" value="1"/>
</dbReference>
<dbReference type="Gene3D" id="3.40.50.2300">
    <property type="match status" value="1"/>
</dbReference>
<dbReference type="PANTHER" id="PTHR44591:SF3">
    <property type="entry name" value="RESPONSE REGULATORY DOMAIN-CONTAINING PROTEIN"/>
    <property type="match status" value="1"/>
</dbReference>
<dbReference type="InterPro" id="IPR011006">
    <property type="entry name" value="CheY-like_superfamily"/>
</dbReference>
<keyword evidence="1 2" id="KW-0597">Phosphoprotein</keyword>
<keyword evidence="3" id="KW-0802">TPR repeat</keyword>
<evidence type="ECO:0000256" key="2">
    <source>
        <dbReference type="PROSITE-ProRule" id="PRU00169"/>
    </source>
</evidence>
<proteinExistence type="predicted"/>
<organism evidence="5 6">
    <name type="scientific">Oceanidesulfovibrio marinus</name>
    <dbReference type="NCBI Taxonomy" id="370038"/>
    <lineage>
        <taxon>Bacteria</taxon>
        <taxon>Pseudomonadati</taxon>
        <taxon>Thermodesulfobacteriota</taxon>
        <taxon>Desulfovibrionia</taxon>
        <taxon>Desulfovibrionales</taxon>
        <taxon>Desulfovibrionaceae</taxon>
        <taxon>Oceanidesulfovibrio</taxon>
    </lineage>
</organism>
<evidence type="ECO:0000256" key="1">
    <source>
        <dbReference type="ARBA" id="ARBA00022553"/>
    </source>
</evidence>
<feature type="domain" description="Response regulatory" evidence="4">
    <location>
        <begin position="44"/>
        <end position="161"/>
    </location>
</feature>
<comment type="caution">
    <text evidence="5">The sequence shown here is derived from an EMBL/GenBank/DDBJ whole genome shotgun (WGS) entry which is preliminary data.</text>
</comment>
<dbReference type="Proteomes" id="UP000434052">
    <property type="component" value="Unassembled WGS sequence"/>
</dbReference>
<dbReference type="PROSITE" id="PS50110">
    <property type="entry name" value="RESPONSE_REGULATORY"/>
    <property type="match status" value="1"/>
</dbReference>
<feature type="modified residue" description="4-aspartylphosphate" evidence="2">
    <location>
        <position position="94"/>
    </location>
</feature>
<gene>
    <name evidence="5" type="ORF">DQK91_01515</name>
</gene>
<dbReference type="AlphaFoldDB" id="A0A6P1ZQ40"/>
<accession>A0A6P1ZQ40</accession>
<reference evidence="5 6" key="1">
    <citation type="submission" date="2018-06" db="EMBL/GenBank/DDBJ databases">
        <title>Complete genome of Desulfovibrio marinus P48SEP.</title>
        <authorList>
            <person name="Crispim J.S."/>
            <person name="Vidigal P.M.P."/>
            <person name="Silva L.C.F."/>
            <person name="Araujo L.C."/>
            <person name="Laguardia C.N."/>
            <person name="Dias R.S."/>
            <person name="Sousa M.P."/>
            <person name="Paula S.O."/>
            <person name="Silva C."/>
        </authorList>
    </citation>
    <scope>NUCLEOTIDE SEQUENCE [LARGE SCALE GENOMIC DNA]</scope>
    <source>
        <strain evidence="5 6">P48SEP</strain>
    </source>
</reference>
<dbReference type="InterPro" id="IPR001789">
    <property type="entry name" value="Sig_transdc_resp-reg_receiver"/>
</dbReference>
<evidence type="ECO:0000313" key="6">
    <source>
        <dbReference type="Proteomes" id="UP000434052"/>
    </source>
</evidence>
<dbReference type="EMBL" id="QMIF01000001">
    <property type="protein sequence ID" value="TVM36627.1"/>
    <property type="molecule type" value="Genomic_DNA"/>
</dbReference>
<dbReference type="SUPFAM" id="SSF48452">
    <property type="entry name" value="TPR-like"/>
    <property type="match status" value="1"/>
</dbReference>
<dbReference type="GO" id="GO:0000160">
    <property type="term" value="P:phosphorelay signal transduction system"/>
    <property type="evidence" value="ECO:0007669"/>
    <property type="project" value="InterPro"/>
</dbReference>
<dbReference type="OrthoDB" id="5469454at2"/>
<feature type="repeat" description="TPR" evidence="3">
    <location>
        <begin position="260"/>
        <end position="293"/>
    </location>
</feature>